<dbReference type="NCBIfam" id="NF038146">
    <property type="entry name" value="LxmA_leader"/>
    <property type="match status" value="1"/>
</dbReference>
<accession>A0ABP8VS94</accession>
<comment type="caution">
    <text evidence="1">The sequence shown here is derived from an EMBL/GenBank/DDBJ whole genome shotgun (WGS) entry which is preliminary data.</text>
</comment>
<keyword evidence="2" id="KW-1185">Reference proteome</keyword>
<dbReference type="Proteomes" id="UP001500621">
    <property type="component" value="Unassembled WGS sequence"/>
</dbReference>
<evidence type="ECO:0000313" key="1">
    <source>
        <dbReference type="EMBL" id="GAA4670268.1"/>
    </source>
</evidence>
<sequence length="59" mass="5822">MSTQDLIAGYAAYTDADELGAQAGDNAAGITPVTSSQPCAASVATAISVSVVTTQENNC</sequence>
<reference evidence="2" key="1">
    <citation type="journal article" date="2019" name="Int. J. Syst. Evol. Microbiol.">
        <title>The Global Catalogue of Microorganisms (GCM) 10K type strain sequencing project: providing services to taxonomists for standard genome sequencing and annotation.</title>
        <authorList>
            <consortium name="The Broad Institute Genomics Platform"/>
            <consortium name="The Broad Institute Genome Sequencing Center for Infectious Disease"/>
            <person name="Wu L."/>
            <person name="Ma J."/>
        </authorList>
    </citation>
    <scope>NUCLEOTIDE SEQUENCE [LARGE SCALE GENOMIC DNA]</scope>
    <source>
        <strain evidence="2">JCM 18127</strain>
    </source>
</reference>
<protein>
    <recommendedName>
        <fullName evidence="3">Thiocillin family RiPP</fullName>
    </recommendedName>
</protein>
<dbReference type="EMBL" id="BAABIM010000001">
    <property type="protein sequence ID" value="GAA4670268.1"/>
    <property type="molecule type" value="Genomic_DNA"/>
</dbReference>
<proteinExistence type="predicted"/>
<dbReference type="RefSeq" id="WP_345262330.1">
    <property type="nucleotide sequence ID" value="NZ_BAABIM010000001.1"/>
</dbReference>
<organism evidence="1 2">
    <name type="scientific">Nocardioides nanhaiensis</name>
    <dbReference type="NCBI Taxonomy" id="1476871"/>
    <lineage>
        <taxon>Bacteria</taxon>
        <taxon>Bacillati</taxon>
        <taxon>Actinomycetota</taxon>
        <taxon>Actinomycetes</taxon>
        <taxon>Propionibacteriales</taxon>
        <taxon>Nocardioidaceae</taxon>
        <taxon>Nocardioides</taxon>
    </lineage>
</organism>
<dbReference type="InterPro" id="IPR049906">
    <property type="entry name" value="LxmA-like_leader"/>
</dbReference>
<evidence type="ECO:0008006" key="3">
    <source>
        <dbReference type="Google" id="ProtNLM"/>
    </source>
</evidence>
<name>A0ABP8VS94_9ACTN</name>
<evidence type="ECO:0000313" key="2">
    <source>
        <dbReference type="Proteomes" id="UP001500621"/>
    </source>
</evidence>
<gene>
    <name evidence="1" type="ORF">GCM10023226_03540</name>
</gene>